<reference evidence="2 3" key="1">
    <citation type="submission" date="2024-10" db="EMBL/GenBank/DDBJ databases">
        <title>Updated reference genomes for cyclostephanoid diatoms.</title>
        <authorList>
            <person name="Roberts W.R."/>
            <person name="Alverson A.J."/>
        </authorList>
    </citation>
    <scope>NUCLEOTIDE SEQUENCE [LARGE SCALE GENOMIC DNA]</scope>
    <source>
        <strain evidence="2 3">AJA276-08</strain>
    </source>
</reference>
<keyword evidence="3" id="KW-1185">Reference proteome</keyword>
<dbReference type="EMBL" id="JALLAZ020000358">
    <property type="protein sequence ID" value="KAL3797202.1"/>
    <property type="molecule type" value="Genomic_DNA"/>
</dbReference>
<feature type="compositionally biased region" description="Basic and acidic residues" evidence="1">
    <location>
        <begin position="72"/>
        <end position="82"/>
    </location>
</feature>
<feature type="region of interest" description="Disordered" evidence="1">
    <location>
        <begin position="38"/>
        <end position="82"/>
    </location>
</feature>
<dbReference type="Proteomes" id="UP001530315">
    <property type="component" value="Unassembled WGS sequence"/>
</dbReference>
<evidence type="ECO:0008006" key="4">
    <source>
        <dbReference type="Google" id="ProtNLM"/>
    </source>
</evidence>
<evidence type="ECO:0000313" key="3">
    <source>
        <dbReference type="Proteomes" id="UP001530315"/>
    </source>
</evidence>
<comment type="caution">
    <text evidence="2">The sequence shown here is derived from an EMBL/GenBank/DDBJ whole genome shotgun (WGS) entry which is preliminary data.</text>
</comment>
<protein>
    <recommendedName>
        <fullName evidence="4">PS II complex 12 kDa extrinsic protein</fullName>
    </recommendedName>
</protein>
<gene>
    <name evidence="2" type="ORF">ACHAW5_006064</name>
</gene>
<accession>A0ABD3QA21</accession>
<organism evidence="2 3">
    <name type="scientific">Stephanodiscus triporus</name>
    <dbReference type="NCBI Taxonomy" id="2934178"/>
    <lineage>
        <taxon>Eukaryota</taxon>
        <taxon>Sar</taxon>
        <taxon>Stramenopiles</taxon>
        <taxon>Ochrophyta</taxon>
        <taxon>Bacillariophyta</taxon>
        <taxon>Coscinodiscophyceae</taxon>
        <taxon>Thalassiosirophycidae</taxon>
        <taxon>Stephanodiscales</taxon>
        <taxon>Stephanodiscaceae</taxon>
        <taxon>Stephanodiscus</taxon>
    </lineage>
</organism>
<name>A0ABD3QA21_9STRA</name>
<proteinExistence type="predicted"/>
<sequence length="82" mass="8845">MVEKANSSKYKLAIIAALVASASAFAPVTQITRTSAINQELGKGGMADTRDPEPYVDEDPRKSISAAPSFEEYLKQRQAEGK</sequence>
<evidence type="ECO:0000313" key="2">
    <source>
        <dbReference type="EMBL" id="KAL3797202.1"/>
    </source>
</evidence>
<evidence type="ECO:0000256" key="1">
    <source>
        <dbReference type="SAM" id="MobiDB-lite"/>
    </source>
</evidence>
<dbReference type="AlphaFoldDB" id="A0ABD3QA21"/>
<feature type="compositionally biased region" description="Basic and acidic residues" evidence="1">
    <location>
        <begin position="48"/>
        <end position="62"/>
    </location>
</feature>